<comment type="similarity">
    <text evidence="1">Belongs to the phosphosulfolactate synthase family.</text>
</comment>
<sequence length="287" mass="32140">MKSEKFNNGWGVDIDFPLQGREAKPRDIGLTMILDKGLGLNQTKDLLEIAANYIDFHKLSFGTSALYRPKVLEEKIELIKSYGIDIYPGGTYLEVAVTQGKLDEYLNRAKELGFTAIEVSDGTIELTSSLRSAIIKKAVDLEFKVLSEIGKKDKKKQFKMSKMIKQLKQDIDDGAYKVIVEARESGKGISIYNSEGELDEFKMEQLLLGAYDGNDIMWETPLKKQQVKFINALGSNVNLGNIAPSDILALESLRVGVRGDTFKTSLSEEDSIFKTAFLQKDNDIDEF</sequence>
<dbReference type="AlphaFoldDB" id="A0A1T4PA32"/>
<dbReference type="Pfam" id="PF02679">
    <property type="entry name" value="ComA"/>
    <property type="match status" value="1"/>
</dbReference>
<dbReference type="InterPro" id="IPR013785">
    <property type="entry name" value="Aldolase_TIM"/>
</dbReference>
<dbReference type="InterPro" id="IPR003830">
    <property type="entry name" value="ComA_synth"/>
</dbReference>
<reference evidence="3" key="1">
    <citation type="submission" date="2017-02" db="EMBL/GenBank/DDBJ databases">
        <authorList>
            <person name="Varghese N."/>
            <person name="Submissions S."/>
        </authorList>
    </citation>
    <scope>NUCLEOTIDE SEQUENCE [LARGE SCALE GENOMIC DNA]</scope>
    <source>
        <strain evidence="3">ATCC BAA-73</strain>
    </source>
</reference>
<protein>
    <submittedName>
        <fullName evidence="2">Phosphosulfolactate synthase</fullName>
    </submittedName>
</protein>
<evidence type="ECO:0000313" key="2">
    <source>
        <dbReference type="EMBL" id="SJZ88251.1"/>
    </source>
</evidence>
<gene>
    <name evidence="2" type="ORF">SAMN02745118_02089</name>
</gene>
<dbReference type="SUPFAM" id="SSF102110">
    <property type="entry name" value="(2r)-phospho-3-sulfolactate synthase ComA"/>
    <property type="match status" value="1"/>
</dbReference>
<dbReference type="Gene3D" id="3.20.20.70">
    <property type="entry name" value="Aldolase class I"/>
    <property type="match status" value="1"/>
</dbReference>
<dbReference type="InterPro" id="IPR036112">
    <property type="entry name" value="ComA_synth_sf"/>
</dbReference>
<organism evidence="2 3">
    <name type="scientific">Selenihalanaerobacter shriftii</name>
    <dbReference type="NCBI Taxonomy" id="142842"/>
    <lineage>
        <taxon>Bacteria</taxon>
        <taxon>Bacillati</taxon>
        <taxon>Bacillota</taxon>
        <taxon>Clostridia</taxon>
        <taxon>Halanaerobiales</taxon>
        <taxon>Halobacteroidaceae</taxon>
        <taxon>Selenihalanaerobacter</taxon>
    </lineage>
</organism>
<evidence type="ECO:0000313" key="3">
    <source>
        <dbReference type="Proteomes" id="UP000190625"/>
    </source>
</evidence>
<dbReference type="EMBL" id="FUWM01000018">
    <property type="protein sequence ID" value="SJZ88251.1"/>
    <property type="molecule type" value="Genomic_DNA"/>
</dbReference>
<dbReference type="PANTHER" id="PTHR48413:SF1">
    <property type="entry name" value="PROTEIN HEAT-STRESS-ASSOCIATED 32"/>
    <property type="match status" value="1"/>
</dbReference>
<name>A0A1T4PA32_9FIRM</name>
<evidence type="ECO:0000256" key="1">
    <source>
        <dbReference type="ARBA" id="ARBA00010424"/>
    </source>
</evidence>
<proteinExistence type="inferred from homology"/>
<dbReference type="STRING" id="142842.SAMN02745118_02089"/>
<dbReference type="RefSeq" id="WP_078810521.1">
    <property type="nucleotide sequence ID" value="NZ_FUWM01000018.1"/>
</dbReference>
<accession>A0A1T4PA32</accession>
<dbReference type="Proteomes" id="UP000190625">
    <property type="component" value="Unassembled WGS sequence"/>
</dbReference>
<dbReference type="OrthoDB" id="7809088at2"/>
<dbReference type="PANTHER" id="PTHR48413">
    <property type="match status" value="1"/>
</dbReference>
<keyword evidence="3" id="KW-1185">Reference proteome</keyword>